<name>A0ABT4HRB1_MYCIR</name>
<protein>
    <submittedName>
        <fullName evidence="2">Uncharacterized protein</fullName>
    </submittedName>
</protein>
<comment type="caution">
    <text evidence="2">The sequence shown here is derived from an EMBL/GenBank/DDBJ whole genome shotgun (WGS) entry which is preliminary data.</text>
</comment>
<reference evidence="2" key="1">
    <citation type="submission" date="2022-12" db="EMBL/GenBank/DDBJ databases">
        <title>Whole genome sequence of Mycolicibacterium iranicum strain SBH312.</title>
        <authorList>
            <person name="Jani J."/>
            <person name="Arifin Mustapha Z."/>
            <person name="Ahmed K."/>
            <person name="Kai Ling C."/>
        </authorList>
    </citation>
    <scope>NUCLEOTIDE SEQUENCE</scope>
    <source>
        <strain evidence="2">SBH312</strain>
    </source>
</reference>
<feature type="region of interest" description="Disordered" evidence="1">
    <location>
        <begin position="1"/>
        <end position="20"/>
    </location>
</feature>
<organism evidence="2 3">
    <name type="scientific">Mycolicibacterium iranicum</name>
    <name type="common">Mycobacterium iranicum</name>
    <dbReference type="NCBI Taxonomy" id="912594"/>
    <lineage>
        <taxon>Bacteria</taxon>
        <taxon>Bacillati</taxon>
        <taxon>Actinomycetota</taxon>
        <taxon>Actinomycetes</taxon>
        <taxon>Mycobacteriales</taxon>
        <taxon>Mycobacteriaceae</taxon>
        <taxon>Mycolicibacterium</taxon>
    </lineage>
</organism>
<dbReference type="RefSeq" id="WP_268787966.1">
    <property type="nucleotide sequence ID" value="NZ_JAPQYE010000026.1"/>
</dbReference>
<evidence type="ECO:0000256" key="1">
    <source>
        <dbReference type="SAM" id="MobiDB-lite"/>
    </source>
</evidence>
<evidence type="ECO:0000313" key="2">
    <source>
        <dbReference type="EMBL" id="MCZ0732212.1"/>
    </source>
</evidence>
<accession>A0ABT4HRB1</accession>
<dbReference type="EMBL" id="JAPQYE010000026">
    <property type="protein sequence ID" value="MCZ0732212.1"/>
    <property type="molecule type" value="Genomic_DNA"/>
</dbReference>
<proteinExistence type="predicted"/>
<sequence length="115" mass="12675">MMTTRSIGRRQRPPRLSGDTVTVEVTEPHAVFWQGEQRSGTLTDVPVELADHWTRRGWVARVEADEDPGPQRPPMSGVGAGRDDWAAYAASLGVHVDDEDKRADIIAKIDAADLE</sequence>
<gene>
    <name evidence="2" type="ORF">OY187_29590</name>
</gene>
<evidence type="ECO:0000313" key="3">
    <source>
        <dbReference type="Proteomes" id="UP001084650"/>
    </source>
</evidence>
<dbReference type="Proteomes" id="UP001084650">
    <property type="component" value="Unassembled WGS sequence"/>
</dbReference>
<keyword evidence="3" id="KW-1185">Reference proteome</keyword>